<dbReference type="EMBL" id="CP002739">
    <property type="protein sequence ID" value="AEF17469.1"/>
    <property type="molecule type" value="Genomic_DNA"/>
</dbReference>
<dbReference type="STRING" id="858215.Thexy_1436"/>
<dbReference type="AlphaFoldDB" id="F6BGK7"/>
<dbReference type="Proteomes" id="UP000007239">
    <property type="component" value="Chromosome"/>
</dbReference>
<keyword evidence="1" id="KW-0812">Transmembrane</keyword>
<dbReference type="KEGG" id="txy:Thexy_1436"/>
<evidence type="ECO:0000313" key="3">
    <source>
        <dbReference type="Proteomes" id="UP000007239"/>
    </source>
</evidence>
<gene>
    <name evidence="2" type="ordered locus">Thexy_1436</name>
</gene>
<accession>F6BGK7</accession>
<name>F6BGK7_THEXL</name>
<dbReference type="HOGENOM" id="CLU_1440430_0_0_9"/>
<dbReference type="RefSeq" id="WP_013788208.1">
    <property type="nucleotide sequence ID" value="NC_015555.1"/>
</dbReference>
<dbReference type="eggNOG" id="ENOG5032RHA">
    <property type="taxonomic scope" value="Bacteria"/>
</dbReference>
<keyword evidence="3" id="KW-1185">Reference proteome</keyword>
<reference evidence="2" key="1">
    <citation type="submission" date="2011-05" db="EMBL/GenBank/DDBJ databases">
        <title>Complete sequence of Thermoanaerobacterium xylanolyticum LX-11.</title>
        <authorList>
            <consortium name="US DOE Joint Genome Institute"/>
            <person name="Lucas S."/>
            <person name="Han J."/>
            <person name="Lapidus A."/>
            <person name="Cheng J.-F."/>
            <person name="Goodwin L."/>
            <person name="Pitluck S."/>
            <person name="Peters L."/>
            <person name="Mikhailova N."/>
            <person name="Lu M."/>
            <person name="Han C."/>
            <person name="Tapia R."/>
            <person name="Land M."/>
            <person name="Hauser L."/>
            <person name="Kyrpides N."/>
            <person name="Ivanova N."/>
            <person name="Pagani I."/>
            <person name="Hemme C."/>
            <person name="Woyke T."/>
        </authorList>
    </citation>
    <scope>NUCLEOTIDE SEQUENCE</scope>
    <source>
        <strain evidence="2">LX-11</strain>
    </source>
</reference>
<evidence type="ECO:0000256" key="1">
    <source>
        <dbReference type="SAM" id="Phobius"/>
    </source>
</evidence>
<proteinExistence type="predicted"/>
<feature type="transmembrane region" description="Helical" evidence="1">
    <location>
        <begin position="7"/>
        <end position="26"/>
    </location>
</feature>
<evidence type="ECO:0000313" key="2">
    <source>
        <dbReference type="EMBL" id="AEF17469.1"/>
    </source>
</evidence>
<keyword evidence="1" id="KW-0472">Membrane</keyword>
<organism evidence="2 3">
    <name type="scientific">Thermoanaerobacterium xylanolyticum (strain ATCC 49914 / DSM 7097 / LX-11)</name>
    <dbReference type="NCBI Taxonomy" id="858215"/>
    <lineage>
        <taxon>Bacteria</taxon>
        <taxon>Bacillati</taxon>
        <taxon>Bacillota</taxon>
        <taxon>Clostridia</taxon>
        <taxon>Thermoanaerobacterales</taxon>
        <taxon>Thermoanaerobacteraceae</taxon>
        <taxon>Thermoanaerobacterium</taxon>
    </lineage>
</organism>
<evidence type="ECO:0008006" key="4">
    <source>
        <dbReference type="Google" id="ProtNLM"/>
    </source>
</evidence>
<keyword evidence="1" id="KW-1133">Transmembrane helix</keyword>
<protein>
    <recommendedName>
        <fullName evidence="4">Bypass of forespore C C-terminal domain-containing protein</fullName>
    </recommendedName>
</protein>
<sequence length="183" mass="20674">MKYFIRKIIPIVLIFVAIFLAGYLYYIRYYNHSSKMPQYTNTKVNSILTSSSVSPNGKLIFETLYKGTGDIIKEEQTIGASIAGKSEDEISKIYRGWSIKKFDSEEVIFYKEEDGFPPGYYIISSLNGYVSLYKSDGNGGKTLVEKTDILVNNLNPNDKERILNNIVVKDADEAYSILANLSS</sequence>